<dbReference type="Proteomes" id="UP000241769">
    <property type="component" value="Unassembled WGS sequence"/>
</dbReference>
<evidence type="ECO:0000256" key="1">
    <source>
        <dbReference type="SAM" id="SignalP"/>
    </source>
</evidence>
<dbReference type="SUPFAM" id="SSF51126">
    <property type="entry name" value="Pectin lyase-like"/>
    <property type="match status" value="2"/>
</dbReference>
<dbReference type="EMBL" id="MDYQ01000353">
    <property type="protein sequence ID" value="PRP76064.1"/>
    <property type="molecule type" value="Genomic_DNA"/>
</dbReference>
<organism evidence="2 3">
    <name type="scientific">Planoprotostelium fungivorum</name>
    <dbReference type="NCBI Taxonomy" id="1890364"/>
    <lineage>
        <taxon>Eukaryota</taxon>
        <taxon>Amoebozoa</taxon>
        <taxon>Evosea</taxon>
        <taxon>Variosea</taxon>
        <taxon>Cavosteliida</taxon>
        <taxon>Cavosteliaceae</taxon>
        <taxon>Planoprotostelium</taxon>
    </lineage>
</organism>
<proteinExistence type="predicted"/>
<name>A0A2P6MWH4_9EUKA</name>
<dbReference type="InterPro" id="IPR011050">
    <property type="entry name" value="Pectin_lyase_fold/virulence"/>
</dbReference>
<reference evidence="2 3" key="1">
    <citation type="journal article" date="2018" name="Genome Biol. Evol.">
        <title>Multiple Roots of Fruiting Body Formation in Amoebozoa.</title>
        <authorList>
            <person name="Hillmann F."/>
            <person name="Forbes G."/>
            <person name="Novohradska S."/>
            <person name="Ferling I."/>
            <person name="Riege K."/>
            <person name="Groth M."/>
            <person name="Westermann M."/>
            <person name="Marz M."/>
            <person name="Spaller T."/>
            <person name="Winckler T."/>
            <person name="Schaap P."/>
            <person name="Glockner G."/>
        </authorList>
    </citation>
    <scope>NUCLEOTIDE SEQUENCE [LARGE SCALE GENOMIC DNA]</scope>
    <source>
        <strain evidence="2 3">Jena</strain>
    </source>
</reference>
<dbReference type="AlphaFoldDB" id="A0A2P6MWH4"/>
<feature type="chain" id="PRO_5015193948" description="Right handed beta helix domain-containing protein" evidence="1">
    <location>
        <begin position="20"/>
        <end position="637"/>
    </location>
</feature>
<dbReference type="Gene3D" id="2.160.20.10">
    <property type="entry name" value="Single-stranded right-handed beta-helix, Pectin lyase-like"/>
    <property type="match status" value="1"/>
</dbReference>
<evidence type="ECO:0000313" key="2">
    <source>
        <dbReference type="EMBL" id="PRP76064.1"/>
    </source>
</evidence>
<evidence type="ECO:0000313" key="3">
    <source>
        <dbReference type="Proteomes" id="UP000241769"/>
    </source>
</evidence>
<sequence>MRNHLFLFVFFGCCVLSQALVRRPPGIPTYDPQSTNFTGPSFIKWALQQNRDAQGYIQVYTNGGPFFQLFGLSNVTLWLDDVILTFRQSLASRSAIEAYSTTNCSVRGVTVHFNPPGTTQAVVNNITKVDQNTFWVDATVCDGYSLSNVPGKRVISLAARVNLIVDIQPWYVFNGQTLLPTDPFRTSFDIYTSGVQLLTPDGKRFRLQTAAWQMANNNINLGDILATRGSGETFQTIINSRNFSIIDFTITSGGGMGWFLAGGYGAHRFERLKITRNPDPPVPGGVPPVLSLSADGLHVVGMDNGPIIVDSYFEGMGDDGVNLLNEFVLILNYQLNNTIVTKSVPSYWAAGDRIRLYNQELQPLGFSTILSLTVRTLLDAKNLTETQLRSDKNTSIVLSSSPLNAIYISDRNRANANFVITNNTFYNHRARSILCKGSRGVISHNNFTLITLGGIYVQPESGTFFEADYATDLSIHDNYLQDIGASGGSNYGGSISVNLNSADGYIPTGAFMNISIVNNVIKGSWGHPIRVQSTAGITVSGNQFYAPFRSASPLLTFRNNTLLVVEDNCVWGNTTGINLSDPPLNGIQTTCVLPSTFSTSSIDVTSINTTAVVRTINAAPMDQMNVVALFFIITLFL</sequence>
<keyword evidence="1" id="KW-0732">Signal</keyword>
<feature type="signal peptide" evidence="1">
    <location>
        <begin position="1"/>
        <end position="19"/>
    </location>
</feature>
<dbReference type="InParanoid" id="A0A2P6MWH4"/>
<dbReference type="InterPro" id="IPR012334">
    <property type="entry name" value="Pectin_lyas_fold"/>
</dbReference>
<dbReference type="InterPro" id="IPR006626">
    <property type="entry name" value="PbH1"/>
</dbReference>
<protein>
    <recommendedName>
        <fullName evidence="4">Right handed beta helix domain-containing protein</fullName>
    </recommendedName>
</protein>
<evidence type="ECO:0008006" key="4">
    <source>
        <dbReference type="Google" id="ProtNLM"/>
    </source>
</evidence>
<comment type="caution">
    <text evidence="2">The sequence shown here is derived from an EMBL/GenBank/DDBJ whole genome shotgun (WGS) entry which is preliminary data.</text>
</comment>
<accession>A0A2P6MWH4</accession>
<dbReference type="SMART" id="SM00710">
    <property type="entry name" value="PbH1"/>
    <property type="match status" value="7"/>
</dbReference>
<keyword evidence="3" id="KW-1185">Reference proteome</keyword>
<gene>
    <name evidence="2" type="ORF">PROFUN_01780</name>
</gene>